<evidence type="ECO:0000313" key="1">
    <source>
        <dbReference type="EMBL" id="MBF4502324.1"/>
    </source>
</evidence>
<name>A0A8J7KMA7_9BACL</name>
<sequence length="117" mass="13983">MNIVKKELYENYYRYVEGMSQQTSSLAAGRYFLKWLDYVESSEDVFFVRSIVDYTFMVLSDLYDKEGIDLTGDLNFQLDQEQKKQFQELKKMLKKLVLLERDTMRGSKNIFDESIIE</sequence>
<evidence type="ECO:0000313" key="2">
    <source>
        <dbReference type="Proteomes" id="UP000622653"/>
    </source>
</evidence>
<proteinExistence type="predicted"/>
<dbReference type="EMBL" id="JADKPV010000012">
    <property type="protein sequence ID" value="MBF4502324.1"/>
    <property type="molecule type" value="Genomic_DNA"/>
</dbReference>
<comment type="caution">
    <text evidence="1">The sequence shown here is derived from an EMBL/GenBank/DDBJ whole genome shotgun (WGS) entry which is preliminary data.</text>
</comment>
<organism evidence="1 2">
    <name type="scientific">Savagea serpentis</name>
    <dbReference type="NCBI Taxonomy" id="2785297"/>
    <lineage>
        <taxon>Bacteria</taxon>
        <taxon>Bacillati</taxon>
        <taxon>Bacillota</taxon>
        <taxon>Bacilli</taxon>
        <taxon>Bacillales</taxon>
        <taxon>Caryophanaceae</taxon>
        <taxon>Savagea</taxon>
    </lineage>
</organism>
<keyword evidence="2" id="KW-1185">Reference proteome</keyword>
<gene>
    <name evidence="1" type="ORF">IRY55_13240</name>
</gene>
<reference evidence="1" key="1">
    <citation type="submission" date="2020-11" db="EMBL/GenBank/DDBJ databases">
        <title>Multidrug resistant novel bacterium Savagea serpentis sp. nov., isolated from the scats of a vine snake (Ahaetulla nasuta).</title>
        <authorList>
            <person name="Venkata Ramana V."/>
            <person name="Vikas Patil S."/>
            <person name="Yogita Lugani V."/>
        </authorList>
    </citation>
    <scope>NUCLEOTIDE SEQUENCE</scope>
    <source>
        <strain evidence="1">SN6</strain>
    </source>
</reference>
<dbReference type="RefSeq" id="WP_194563811.1">
    <property type="nucleotide sequence ID" value="NZ_JADKPV010000012.1"/>
</dbReference>
<accession>A0A8J7KMA7</accession>
<dbReference type="AlphaFoldDB" id="A0A8J7KMA7"/>
<dbReference type="Proteomes" id="UP000622653">
    <property type="component" value="Unassembled WGS sequence"/>
</dbReference>
<protein>
    <submittedName>
        <fullName evidence="1">Uncharacterized protein</fullName>
    </submittedName>
</protein>